<evidence type="ECO:0000313" key="1">
    <source>
        <dbReference type="EMBL" id="URZ12316.1"/>
    </source>
</evidence>
<dbReference type="Proteomes" id="UP000190951">
    <property type="component" value="Chromosome"/>
</dbReference>
<dbReference type="InterPro" id="IPR002509">
    <property type="entry name" value="NODB_dom"/>
</dbReference>
<dbReference type="CDD" id="cd10944">
    <property type="entry name" value="CE4_SmPgdA_like"/>
    <property type="match status" value="1"/>
</dbReference>
<evidence type="ECO:0000313" key="2">
    <source>
        <dbReference type="Proteomes" id="UP000190951"/>
    </source>
</evidence>
<dbReference type="AlphaFoldDB" id="A0A1S8LE09"/>
<dbReference type="PROSITE" id="PS51677">
    <property type="entry name" value="NODB"/>
    <property type="match status" value="1"/>
</dbReference>
<dbReference type="PANTHER" id="PTHR10587:SF125">
    <property type="entry name" value="POLYSACCHARIDE DEACETYLASE YHEN-RELATED"/>
    <property type="match status" value="1"/>
</dbReference>
<dbReference type="InterPro" id="IPR050248">
    <property type="entry name" value="Polysacc_deacetylase_ArnD"/>
</dbReference>
<sequence>MVKNKSKLIKKRAVLVCVLALVVILGFCIIQRKYSKKNIVTATKVDRSIKKKKIKKVVSKEKPNPNDCNIDNLGQGPVYPWNMEKDSNKKIAYLTFDDGPSVNTTKILDILKQNNIQATFFLIGKNAQAYPNLVKLEVANGESVANHTYSHVINYREAPEQFIQDINRCDVVLKSILGDKYIPKFVRFPGGSYGNRLQPFRVAVTNSGYRYLDWNALNGDAEHPNVPVNQLIDNVKKTVAGKKVVVILMHDAGAKTTTVQALPEIIQYLKSQGFSFGKLV</sequence>
<dbReference type="PANTHER" id="PTHR10587">
    <property type="entry name" value="GLYCOSYL TRANSFERASE-RELATED"/>
    <property type="match status" value="1"/>
</dbReference>
<accession>A0A1S8LE09</accession>
<dbReference type="SUPFAM" id="SSF88713">
    <property type="entry name" value="Glycoside hydrolase/deacetylase"/>
    <property type="match status" value="1"/>
</dbReference>
<dbReference type="Pfam" id="PF01522">
    <property type="entry name" value="Polysacc_deac_1"/>
    <property type="match status" value="1"/>
</dbReference>
<reference evidence="1 2" key="1">
    <citation type="submission" date="2022-04" db="EMBL/GenBank/DDBJ databases">
        <title>Genome sequence of C. roseum typestrain.</title>
        <authorList>
            <person name="Poehlein A."/>
            <person name="Schoch T."/>
            <person name="Duerre P."/>
            <person name="Daniel R."/>
        </authorList>
    </citation>
    <scope>NUCLEOTIDE SEQUENCE [LARGE SCALE GENOMIC DNA]</scope>
    <source>
        <strain evidence="1 2">DSM 7320</strain>
    </source>
</reference>
<protein>
    <submittedName>
        <fullName evidence="1">Uncharacterized protein</fullName>
    </submittedName>
</protein>
<dbReference type="GO" id="GO:0016810">
    <property type="term" value="F:hydrolase activity, acting on carbon-nitrogen (but not peptide) bonds"/>
    <property type="evidence" value="ECO:0007669"/>
    <property type="project" value="InterPro"/>
</dbReference>
<dbReference type="EMBL" id="CP096983">
    <property type="protein sequence ID" value="URZ12316.1"/>
    <property type="molecule type" value="Genomic_DNA"/>
</dbReference>
<proteinExistence type="predicted"/>
<dbReference type="KEGG" id="crw:CROST_030380"/>
<dbReference type="InterPro" id="IPR011330">
    <property type="entry name" value="Glyco_hydro/deAcase_b/a-brl"/>
</dbReference>
<dbReference type="RefSeq" id="WP_077836115.1">
    <property type="nucleotide sequence ID" value="NZ_CP096983.1"/>
</dbReference>
<dbReference type="Gene3D" id="3.20.20.370">
    <property type="entry name" value="Glycoside hydrolase/deacetylase"/>
    <property type="match status" value="1"/>
</dbReference>
<dbReference type="GO" id="GO:0005975">
    <property type="term" value="P:carbohydrate metabolic process"/>
    <property type="evidence" value="ECO:0007669"/>
    <property type="project" value="InterPro"/>
</dbReference>
<dbReference type="STRING" id="84029.CROST_46830"/>
<keyword evidence="2" id="KW-1185">Reference proteome</keyword>
<name>A0A1S8LE09_9CLOT</name>
<gene>
    <name evidence="1" type="ORF">CROST_030380</name>
</gene>
<organism evidence="1 2">
    <name type="scientific">Clostridium felsineum</name>
    <dbReference type="NCBI Taxonomy" id="36839"/>
    <lineage>
        <taxon>Bacteria</taxon>
        <taxon>Bacillati</taxon>
        <taxon>Bacillota</taxon>
        <taxon>Clostridia</taxon>
        <taxon>Eubacteriales</taxon>
        <taxon>Clostridiaceae</taxon>
        <taxon>Clostridium</taxon>
    </lineage>
</organism>